<evidence type="ECO:0000256" key="7">
    <source>
        <dbReference type="ARBA" id="ARBA00022741"/>
    </source>
</evidence>
<dbReference type="GO" id="GO:0005524">
    <property type="term" value="F:ATP binding"/>
    <property type="evidence" value="ECO:0007669"/>
    <property type="project" value="UniProtKB-UniRule"/>
</dbReference>
<comment type="catalytic activity">
    <reaction evidence="13 14">
        <text>[HPr protein]-O-phospho-L-serine + phosphate + H(+) = [HPr protein]-L-serine + diphosphate</text>
        <dbReference type="Rhea" id="RHEA:46604"/>
        <dbReference type="Rhea" id="RHEA-COMP:11602"/>
        <dbReference type="Rhea" id="RHEA-COMP:11603"/>
        <dbReference type="ChEBI" id="CHEBI:15378"/>
        <dbReference type="ChEBI" id="CHEBI:29999"/>
        <dbReference type="ChEBI" id="CHEBI:33019"/>
        <dbReference type="ChEBI" id="CHEBI:43474"/>
        <dbReference type="ChEBI" id="CHEBI:83421"/>
    </reaction>
</comment>
<evidence type="ECO:0000256" key="8">
    <source>
        <dbReference type="ARBA" id="ARBA00022777"/>
    </source>
</evidence>
<dbReference type="GO" id="GO:0004712">
    <property type="term" value="F:protein serine/threonine/tyrosine kinase activity"/>
    <property type="evidence" value="ECO:0007669"/>
    <property type="project" value="UniProtKB-UniRule"/>
</dbReference>
<dbReference type="PANTHER" id="PTHR30305">
    <property type="entry name" value="PROTEIN YJDM-RELATED"/>
    <property type="match status" value="1"/>
</dbReference>
<keyword evidence="11 14" id="KW-0511">Multifunctional enzyme</keyword>
<evidence type="ECO:0000259" key="16">
    <source>
        <dbReference type="Pfam" id="PF07475"/>
    </source>
</evidence>
<evidence type="ECO:0000259" key="15">
    <source>
        <dbReference type="Pfam" id="PF02603"/>
    </source>
</evidence>
<comment type="caution">
    <text evidence="17">The sequence shown here is derived from an EMBL/GenBank/DDBJ whole genome shotgun (WGS) entry which is preliminary data.</text>
</comment>
<dbReference type="NCBIfam" id="TIGR00679">
    <property type="entry name" value="hpr-ser"/>
    <property type="match status" value="1"/>
</dbReference>
<evidence type="ECO:0000256" key="1">
    <source>
        <dbReference type="ARBA" id="ARBA00001120"/>
    </source>
</evidence>
<dbReference type="Pfam" id="PF07475">
    <property type="entry name" value="Hpr_kinase_C"/>
    <property type="match status" value="1"/>
</dbReference>
<dbReference type="Proteomes" id="UP000824145">
    <property type="component" value="Unassembled WGS sequence"/>
</dbReference>
<dbReference type="GO" id="GO:0000287">
    <property type="term" value="F:magnesium ion binding"/>
    <property type="evidence" value="ECO:0007669"/>
    <property type="project" value="UniProtKB-UniRule"/>
</dbReference>
<dbReference type="AlphaFoldDB" id="A0A9D1MMK4"/>
<dbReference type="HAMAP" id="MF_01249">
    <property type="entry name" value="HPr_kinase"/>
    <property type="match status" value="1"/>
</dbReference>
<feature type="region of interest" description="Important for the catalytic mechanism of both phosphorylation and dephosphorylation" evidence="14">
    <location>
        <begin position="197"/>
        <end position="206"/>
    </location>
</feature>
<keyword evidence="4 14" id="KW-0723">Serine/threonine-protein kinase</keyword>
<evidence type="ECO:0000256" key="3">
    <source>
        <dbReference type="ARBA" id="ARBA00006883"/>
    </source>
</evidence>
<keyword evidence="8 14" id="KW-0418">Kinase</keyword>
<evidence type="ECO:0000256" key="5">
    <source>
        <dbReference type="ARBA" id="ARBA00022679"/>
    </source>
</evidence>
<evidence type="ECO:0000256" key="10">
    <source>
        <dbReference type="ARBA" id="ARBA00022842"/>
    </source>
</evidence>
<dbReference type="FunFam" id="3.40.50.300:FF:000174">
    <property type="entry name" value="HPr kinase/phosphorylase"/>
    <property type="match status" value="1"/>
</dbReference>
<dbReference type="InterPro" id="IPR011104">
    <property type="entry name" value="Hpr_kin/Pase_C"/>
</dbReference>
<dbReference type="EC" id="2.7.11.-" evidence="14"/>
<dbReference type="PANTHER" id="PTHR30305:SF1">
    <property type="entry name" value="HPR KINASE_PHOSPHORYLASE"/>
    <property type="match status" value="1"/>
</dbReference>
<keyword evidence="7 14" id="KW-0547">Nucleotide-binding</keyword>
<dbReference type="Gene3D" id="3.40.1390.20">
    <property type="entry name" value="HprK N-terminal domain-like"/>
    <property type="match status" value="1"/>
</dbReference>
<dbReference type="InterPro" id="IPR003755">
    <property type="entry name" value="HPr(Ser)_kin/Pase"/>
</dbReference>
<feature type="domain" description="HPr(Ser) kinase/phosphorylase N-terminal" evidence="15">
    <location>
        <begin position="3"/>
        <end position="124"/>
    </location>
</feature>
<evidence type="ECO:0000256" key="11">
    <source>
        <dbReference type="ARBA" id="ARBA00023268"/>
    </source>
</evidence>
<feature type="binding site" evidence="14">
    <location>
        <begin position="150"/>
        <end position="157"/>
    </location>
    <ligand>
        <name>ATP</name>
        <dbReference type="ChEBI" id="CHEBI:30616"/>
    </ligand>
</feature>
<dbReference type="Pfam" id="PF02603">
    <property type="entry name" value="Hpr_kinase_N"/>
    <property type="match status" value="1"/>
</dbReference>
<keyword evidence="10 14" id="KW-0460">Magnesium</keyword>
<evidence type="ECO:0000256" key="12">
    <source>
        <dbReference type="ARBA" id="ARBA00023277"/>
    </source>
</evidence>
<evidence type="ECO:0000256" key="6">
    <source>
        <dbReference type="ARBA" id="ARBA00022723"/>
    </source>
</evidence>
<feature type="active site" evidence="14">
    <location>
        <position position="156"/>
    </location>
</feature>
<keyword evidence="12 14" id="KW-0119">Carbohydrate metabolism</keyword>
<evidence type="ECO:0000313" key="18">
    <source>
        <dbReference type="Proteomes" id="UP000824145"/>
    </source>
</evidence>
<dbReference type="EC" id="2.7.4.-" evidence="14"/>
<dbReference type="EMBL" id="DVNJ01000020">
    <property type="protein sequence ID" value="HIU62911.1"/>
    <property type="molecule type" value="Genomic_DNA"/>
</dbReference>
<feature type="binding site" evidence="14">
    <location>
        <position position="198"/>
    </location>
    <ligand>
        <name>Mg(2+)</name>
        <dbReference type="ChEBI" id="CHEBI:18420"/>
    </ligand>
</feature>
<comment type="subunit">
    <text evidence="14">Homohexamer.</text>
</comment>
<evidence type="ECO:0000256" key="4">
    <source>
        <dbReference type="ARBA" id="ARBA00022527"/>
    </source>
</evidence>
<reference evidence="17" key="2">
    <citation type="journal article" date="2021" name="PeerJ">
        <title>Extensive microbial diversity within the chicken gut microbiome revealed by metagenomics and culture.</title>
        <authorList>
            <person name="Gilroy R."/>
            <person name="Ravi A."/>
            <person name="Getino M."/>
            <person name="Pursley I."/>
            <person name="Horton D.L."/>
            <person name="Alikhan N.F."/>
            <person name="Baker D."/>
            <person name="Gharbi K."/>
            <person name="Hall N."/>
            <person name="Watson M."/>
            <person name="Adriaenssens E.M."/>
            <person name="Foster-Nyarko E."/>
            <person name="Jarju S."/>
            <person name="Secka A."/>
            <person name="Antonio M."/>
            <person name="Oren A."/>
            <person name="Chaudhuri R.R."/>
            <person name="La Ragione R."/>
            <person name="Hildebrand F."/>
            <person name="Pallen M.J."/>
        </authorList>
    </citation>
    <scope>NUCLEOTIDE SEQUENCE</scope>
    <source>
        <strain evidence="17">9366</strain>
    </source>
</reference>
<proteinExistence type="inferred from homology"/>
<feature type="active site" evidence="14">
    <location>
        <position position="239"/>
    </location>
</feature>
<dbReference type="GO" id="GO:0004674">
    <property type="term" value="F:protein serine/threonine kinase activity"/>
    <property type="evidence" value="ECO:0007669"/>
    <property type="project" value="UniProtKB-KW"/>
</dbReference>
<feature type="binding site" evidence="14">
    <location>
        <position position="157"/>
    </location>
    <ligand>
        <name>Mg(2+)</name>
        <dbReference type="ChEBI" id="CHEBI:18420"/>
    </ligand>
</feature>
<dbReference type="InterPro" id="IPR011126">
    <property type="entry name" value="Hpr_kin/Pase_Hpr_N"/>
</dbReference>
<evidence type="ECO:0000256" key="13">
    <source>
        <dbReference type="ARBA" id="ARBA00047657"/>
    </source>
</evidence>
<name>A0A9D1MMK4_9FIRM</name>
<dbReference type="Gene3D" id="3.40.50.300">
    <property type="entry name" value="P-loop containing nucleotide triphosphate hydrolases"/>
    <property type="match status" value="1"/>
</dbReference>
<reference evidence="17" key="1">
    <citation type="submission" date="2020-10" db="EMBL/GenBank/DDBJ databases">
        <authorList>
            <person name="Gilroy R."/>
        </authorList>
    </citation>
    <scope>NUCLEOTIDE SEQUENCE</scope>
    <source>
        <strain evidence="17">9366</strain>
    </source>
</reference>
<sequence length="295" mass="32609">MRIKDFCKACDLEVIGGSDLQYITFSSMMVNRPGLMFAGFDAYFGAGRVQLIGNAENYYLRSLGEEERREAVKRLLSRHVPCVIFARGILPDTMFTEEAERYGVPLFSAQSVTTVMSVALSNFLSELLAPEESVHGTLMEITGLGVLITGGSGMGKSETALELINRGHRLVADDAVLVKRVGDKLIGKAPERTKFYMEVRGIGIIDVRRMYGVGAILNSEHIDLVLDLIKWEENMQLDRLGESGMCREILGVRVPKLTLPVMPGRNLAIVAEVAARNFRLQSMGFDALRSMLEGK</sequence>
<evidence type="ECO:0000313" key="17">
    <source>
        <dbReference type="EMBL" id="HIU62911.1"/>
    </source>
</evidence>
<keyword evidence="9 14" id="KW-0067">ATP-binding</keyword>
<comment type="function">
    <text evidence="14">Catalyzes the ATP- as well as the pyrophosphate-dependent phosphorylation of a specific serine residue in HPr, a phosphocarrier protein of the phosphoenolpyruvate-dependent sugar phosphotransferase system (PTS). HprK/P also catalyzes the pyrophosphate-producing, inorganic phosphate-dependent dephosphorylation (phosphorolysis) of seryl-phosphorylated HPr (P-Ser-HPr). The two antagonistic activities of HprK/P are regulated by several intracellular metabolites, which change their concentration in response to the absence or presence of rapidly metabolisable carbon sources (glucose, fructose, etc.) in the growth medium. Therefore, by controlling the phosphorylation state of HPr, HPrK/P is a sensor enzyme that plays a major role in the regulation of carbon metabolism and sugar transport: it mediates carbon catabolite repression (CCR), and regulates PTS-catalyzed carbohydrate uptake and inducer exclusion.</text>
</comment>
<dbReference type="InterPro" id="IPR028979">
    <property type="entry name" value="Ser_kin/Pase_Hpr-like_N_sf"/>
</dbReference>
<dbReference type="CDD" id="cd01918">
    <property type="entry name" value="HprK_C"/>
    <property type="match status" value="1"/>
</dbReference>
<evidence type="ECO:0000256" key="2">
    <source>
        <dbReference type="ARBA" id="ARBA00001946"/>
    </source>
</evidence>
<protein>
    <recommendedName>
        <fullName evidence="14">HPr kinase/phosphorylase</fullName>
        <shortName evidence="14">HPrK/P</shortName>
        <ecNumber evidence="14">2.7.11.-</ecNumber>
        <ecNumber evidence="14">2.7.4.-</ecNumber>
    </recommendedName>
    <alternativeName>
        <fullName evidence="14">HPr(Ser) kinase/phosphorylase</fullName>
    </alternativeName>
</protein>
<evidence type="ECO:0000256" key="9">
    <source>
        <dbReference type="ARBA" id="ARBA00022840"/>
    </source>
</evidence>
<dbReference type="GO" id="GO:0000155">
    <property type="term" value="F:phosphorelay sensor kinase activity"/>
    <property type="evidence" value="ECO:0007669"/>
    <property type="project" value="InterPro"/>
</dbReference>
<comment type="domain">
    <text evidence="14">The Walker A ATP-binding motif also binds Pi and PPi.</text>
</comment>
<organism evidence="17 18">
    <name type="scientific">Candidatus Caccalectryoclostridium excrementigallinarum</name>
    <dbReference type="NCBI Taxonomy" id="2840710"/>
    <lineage>
        <taxon>Bacteria</taxon>
        <taxon>Bacillati</taxon>
        <taxon>Bacillota</taxon>
        <taxon>Clostridia</taxon>
        <taxon>Christensenellales</taxon>
        <taxon>Christensenellaceae</taxon>
        <taxon>Christensenellaceae incertae sedis</taxon>
        <taxon>Candidatus Caccalectryoclostridium</taxon>
    </lineage>
</organism>
<comment type="similarity">
    <text evidence="3 14">Belongs to the HPrK/P family.</text>
</comment>
<dbReference type="SUPFAM" id="SSF75138">
    <property type="entry name" value="HprK N-terminal domain-like"/>
    <property type="match status" value="1"/>
</dbReference>
<keyword evidence="6 14" id="KW-0479">Metal-binding</keyword>
<dbReference type="GO" id="GO:0006109">
    <property type="term" value="P:regulation of carbohydrate metabolic process"/>
    <property type="evidence" value="ECO:0007669"/>
    <property type="project" value="UniProtKB-UniRule"/>
</dbReference>
<comment type="cofactor">
    <cofactor evidence="2 14">
        <name>Mg(2+)</name>
        <dbReference type="ChEBI" id="CHEBI:18420"/>
    </cofactor>
</comment>
<feature type="region of interest" description="Important for the catalytic mechanism of dephosphorylation" evidence="14">
    <location>
        <begin position="260"/>
        <end position="265"/>
    </location>
</feature>
<keyword evidence="5 14" id="KW-0808">Transferase</keyword>
<dbReference type="SUPFAM" id="SSF53795">
    <property type="entry name" value="PEP carboxykinase-like"/>
    <property type="match status" value="1"/>
</dbReference>
<accession>A0A9D1MMK4</accession>
<feature type="domain" description="HPr kinase/phosphorylase C-terminal" evidence="16">
    <location>
        <begin position="128"/>
        <end position="291"/>
    </location>
</feature>
<comment type="miscellaneous">
    <text evidence="14">Both phosphorylation and phosphorolysis are carried out by the same active site and suggest a common mechanism for both reactions.</text>
</comment>
<comment type="catalytic activity">
    <reaction evidence="1 14">
        <text>[HPr protein]-L-serine + ATP = [HPr protein]-O-phospho-L-serine + ADP + H(+)</text>
        <dbReference type="Rhea" id="RHEA:46600"/>
        <dbReference type="Rhea" id="RHEA-COMP:11602"/>
        <dbReference type="Rhea" id="RHEA-COMP:11603"/>
        <dbReference type="ChEBI" id="CHEBI:15378"/>
        <dbReference type="ChEBI" id="CHEBI:29999"/>
        <dbReference type="ChEBI" id="CHEBI:30616"/>
        <dbReference type="ChEBI" id="CHEBI:83421"/>
        <dbReference type="ChEBI" id="CHEBI:456216"/>
    </reaction>
</comment>
<feature type="active site" evidence="14">
    <location>
        <position position="135"/>
    </location>
</feature>
<feature type="active site" description="Proton acceptor; for phosphorylation activity. Proton donor; for dephosphorylation activity" evidence="14">
    <location>
        <position position="174"/>
    </location>
</feature>
<gene>
    <name evidence="14 17" type="primary">hprK</name>
    <name evidence="17" type="ORF">IAB07_03980</name>
</gene>
<dbReference type="InterPro" id="IPR027417">
    <property type="entry name" value="P-loop_NTPase"/>
</dbReference>
<evidence type="ECO:0000256" key="14">
    <source>
        <dbReference type="HAMAP-Rule" id="MF_01249"/>
    </source>
</evidence>